<dbReference type="EMBL" id="NBSK02000008">
    <property type="protein sequence ID" value="KAJ0190344.1"/>
    <property type="molecule type" value="Genomic_DNA"/>
</dbReference>
<feature type="compositionally biased region" description="Basic and acidic residues" evidence="7">
    <location>
        <begin position="10"/>
        <end position="22"/>
    </location>
</feature>
<dbReference type="GO" id="GO:0003714">
    <property type="term" value="F:transcription corepressor activity"/>
    <property type="evidence" value="ECO:0007669"/>
    <property type="project" value="InterPro"/>
</dbReference>
<feature type="compositionally biased region" description="Basic residues" evidence="7">
    <location>
        <begin position="541"/>
        <end position="553"/>
    </location>
</feature>
<keyword evidence="11" id="KW-1185">Reference proteome</keyword>
<dbReference type="PROSITE" id="PS51186">
    <property type="entry name" value="GNAT"/>
    <property type="match status" value="1"/>
</dbReference>
<feature type="compositionally biased region" description="Basic residues" evidence="7">
    <location>
        <begin position="300"/>
        <end position="310"/>
    </location>
</feature>
<evidence type="ECO:0000256" key="4">
    <source>
        <dbReference type="ARBA" id="ARBA00022833"/>
    </source>
</evidence>
<evidence type="ECO:0000259" key="8">
    <source>
        <dbReference type="PROSITE" id="PS50016"/>
    </source>
</evidence>
<dbReference type="InterPro" id="IPR042163">
    <property type="entry name" value="PHF12"/>
</dbReference>
<sequence length="1179" mass="131634">MRFRSTEISNSEKAESDFSLENRDAVDENMGSLNCGFEPLLDGVVKKRAKETEHMVCVDKPAYDLEVVMCKVGKKSITMEDKNDSRDVDDTLLHLGSKVLASTGNIIKSRAEREIDECVKVKCVKVPFKEGKYLMPVNSYELDSSLKEEIKSSRVVSTYTCQPKVLALTSPHKKAMEYKKWSANVESGRNVDAVASTIDEDDKASIGIKKGKRGRKRKPLKSSECNGDIRGKKEKAEKGGPHLSGRVLRSRPMTKRDRVKVDESGLCESLVGFKRKMEAECLDQTELKEVNVNSQLTGQPRKKQKRRGRPPKAQGESTSLHVTDDVALFKKLERRGRPPKVQAGELTNSKKSKLVVGKKDNNQLKGKNVKKGPKIDNEHKEDEVLNTTGDNKQKSKNSKKDNDHTGGEKRREIQQSVRDQIVSILMKAGWTVEHRPRKERTYMDAVYVDLKGGTHWSVTKAYYSLKKRIENGKADDKEVSAFTPIPDEKISVLLRVVTKVRSDKDKQKKNKKKKKKNNSDKGTSEAEIVMSGGSGSEAPVKKKLKDGKKKKQTHKSDVKSGNKSLKRQPKVSQKSQQSRKPQLVARKSSKGNDEDDDGCLIYSGKRNLLSWMLDLGVVMPGGKLQYGEGRKRNGLLEGKVTHDGIHCSCCNETVDISSFISHGGGKGKLNHTLKDLYFQSGSSFLKCLLESWRKEEESNTIRFNLVDVEGDDPNDDTCNICGDGGDLICCDGCPSTFHQSCLDIQNFPSGVWHCLYCCCKFCGLVSQMDDSQMSSCCLCEEKFHGLCVQEEDALNLDSSGLSFCGSKCQELFEQLKTYLGVKFELEDGFSWTLLQRADVSQDSILDAPEKIECNSKLAVAFSVMDECFVPIMDERSGVNMIHDVVYNCGSNFRRLDYSGFFTAILERGDEMISAASIRIHGKRLAEMPFIGTRHMYRRQGMCRRLLDAIESALSSLGVGELVIPAIPELYKTWTTVFGFKPLTKPKRQTMKSMSMIVFPGTDILYKPLLNNHFADKNLGPAGDGKGVGCITVANDDNALHSETKPSNTIIDYVVKEATPLRYAQRSESETPLSEATTPSSSATKSEHVSSDSDVQSSQHKVAVIKNTFDLNLQPSSNDSDIQSNDQDSFELSNSRPQFDNNGSWLTVVKMEGDESRFGCLFIRLHCLDDDDDAIYIDYR</sequence>
<feature type="region of interest" description="Disordered" evidence="7">
    <location>
        <begin position="1"/>
        <end position="22"/>
    </location>
</feature>
<dbReference type="SUPFAM" id="SSF57903">
    <property type="entry name" value="FYVE/PHD zinc finger"/>
    <property type="match status" value="1"/>
</dbReference>
<dbReference type="Pfam" id="PF16135">
    <property type="entry name" value="TDBD"/>
    <property type="match status" value="1"/>
</dbReference>
<dbReference type="CDD" id="cd04301">
    <property type="entry name" value="NAT_SF"/>
    <property type="match status" value="1"/>
</dbReference>
<dbReference type="PROSITE" id="PS50016">
    <property type="entry name" value="ZF_PHD_2"/>
    <property type="match status" value="1"/>
</dbReference>
<feature type="compositionally biased region" description="Basic and acidic residues" evidence="7">
    <location>
        <begin position="398"/>
        <end position="413"/>
    </location>
</feature>
<dbReference type="InterPro" id="IPR056511">
    <property type="entry name" value="IDM1_C"/>
</dbReference>
<dbReference type="InterPro" id="IPR032308">
    <property type="entry name" value="TDBD"/>
</dbReference>
<feature type="compositionally biased region" description="Basic residues" evidence="7">
    <location>
        <begin position="210"/>
        <end position="220"/>
    </location>
</feature>
<dbReference type="InterPro" id="IPR013083">
    <property type="entry name" value="Znf_RING/FYVE/PHD"/>
</dbReference>
<feature type="compositionally biased region" description="Basic residues" evidence="7">
    <location>
        <begin position="507"/>
        <end position="516"/>
    </location>
</feature>
<evidence type="ECO:0000313" key="11">
    <source>
        <dbReference type="Proteomes" id="UP000235145"/>
    </source>
</evidence>
<keyword evidence="2" id="KW-0479">Metal-binding</keyword>
<dbReference type="InterPro" id="IPR016181">
    <property type="entry name" value="Acyl_CoA_acyltransferase"/>
</dbReference>
<feature type="region of interest" description="Disordered" evidence="7">
    <location>
        <begin position="292"/>
        <end position="415"/>
    </location>
</feature>
<dbReference type="Proteomes" id="UP000235145">
    <property type="component" value="Unassembled WGS sequence"/>
</dbReference>
<feature type="region of interest" description="Disordered" evidence="7">
    <location>
        <begin position="1113"/>
        <end position="1135"/>
    </location>
</feature>
<dbReference type="InterPro" id="IPR019787">
    <property type="entry name" value="Znf_PHD-finger"/>
</dbReference>
<comment type="subcellular location">
    <subcellularLocation>
        <location evidence="1">Nucleus</location>
    </subcellularLocation>
</comment>
<dbReference type="AlphaFoldDB" id="A0A9R1WXL2"/>
<dbReference type="Pfam" id="PF00628">
    <property type="entry name" value="PHD"/>
    <property type="match status" value="1"/>
</dbReference>
<dbReference type="GO" id="GO:0008270">
    <property type="term" value="F:zinc ion binding"/>
    <property type="evidence" value="ECO:0007669"/>
    <property type="project" value="UniProtKB-KW"/>
</dbReference>
<name>A0A9R1WXL2_LACSA</name>
<keyword evidence="3 6" id="KW-0863">Zinc-finger</keyword>
<evidence type="ECO:0008006" key="12">
    <source>
        <dbReference type="Google" id="ProtNLM"/>
    </source>
</evidence>
<dbReference type="InterPro" id="IPR000182">
    <property type="entry name" value="GNAT_dom"/>
</dbReference>
<evidence type="ECO:0000256" key="6">
    <source>
        <dbReference type="PROSITE-ProRule" id="PRU00146"/>
    </source>
</evidence>
<feature type="region of interest" description="Disordered" evidence="7">
    <location>
        <begin position="210"/>
        <end position="260"/>
    </location>
</feature>
<protein>
    <recommendedName>
        <fullName evidence="12">PHD-type domain-containing protein</fullName>
    </recommendedName>
</protein>
<evidence type="ECO:0000256" key="7">
    <source>
        <dbReference type="SAM" id="MobiDB-lite"/>
    </source>
</evidence>
<dbReference type="GO" id="GO:0016747">
    <property type="term" value="F:acyltransferase activity, transferring groups other than amino-acyl groups"/>
    <property type="evidence" value="ECO:0007669"/>
    <property type="project" value="InterPro"/>
</dbReference>
<dbReference type="InterPro" id="IPR019786">
    <property type="entry name" value="Zinc_finger_PHD-type_CS"/>
</dbReference>
<dbReference type="SMART" id="SM00249">
    <property type="entry name" value="PHD"/>
    <property type="match status" value="2"/>
</dbReference>
<keyword evidence="5" id="KW-0539">Nucleus</keyword>
<evidence type="ECO:0000259" key="9">
    <source>
        <dbReference type="PROSITE" id="PS51186"/>
    </source>
</evidence>
<dbReference type="Pfam" id="PF23209">
    <property type="entry name" value="IDM1_C"/>
    <property type="match status" value="1"/>
</dbReference>
<reference evidence="10 11" key="1">
    <citation type="journal article" date="2017" name="Nat. Commun.">
        <title>Genome assembly with in vitro proximity ligation data and whole-genome triplication in lettuce.</title>
        <authorList>
            <person name="Reyes-Chin-Wo S."/>
            <person name="Wang Z."/>
            <person name="Yang X."/>
            <person name="Kozik A."/>
            <person name="Arikit S."/>
            <person name="Song C."/>
            <person name="Xia L."/>
            <person name="Froenicke L."/>
            <person name="Lavelle D.O."/>
            <person name="Truco M.J."/>
            <person name="Xia R."/>
            <person name="Zhu S."/>
            <person name="Xu C."/>
            <person name="Xu H."/>
            <person name="Xu X."/>
            <person name="Cox K."/>
            <person name="Korf I."/>
            <person name="Meyers B.C."/>
            <person name="Michelmore R.W."/>
        </authorList>
    </citation>
    <scope>NUCLEOTIDE SEQUENCE [LARGE SCALE GENOMIC DNA]</scope>
    <source>
        <strain evidence="11">cv. Salinas</strain>
        <tissue evidence="10">Seedlings</tissue>
    </source>
</reference>
<evidence type="ECO:0000256" key="5">
    <source>
        <dbReference type="ARBA" id="ARBA00023242"/>
    </source>
</evidence>
<feature type="compositionally biased region" description="Basic and acidic residues" evidence="7">
    <location>
        <begin position="373"/>
        <end position="383"/>
    </location>
</feature>
<feature type="region of interest" description="Disordered" evidence="7">
    <location>
        <begin position="1063"/>
        <end position="1097"/>
    </location>
</feature>
<organism evidence="10 11">
    <name type="scientific">Lactuca sativa</name>
    <name type="common">Garden lettuce</name>
    <dbReference type="NCBI Taxonomy" id="4236"/>
    <lineage>
        <taxon>Eukaryota</taxon>
        <taxon>Viridiplantae</taxon>
        <taxon>Streptophyta</taxon>
        <taxon>Embryophyta</taxon>
        <taxon>Tracheophyta</taxon>
        <taxon>Spermatophyta</taxon>
        <taxon>Magnoliopsida</taxon>
        <taxon>eudicotyledons</taxon>
        <taxon>Gunneridae</taxon>
        <taxon>Pentapetalae</taxon>
        <taxon>asterids</taxon>
        <taxon>campanulids</taxon>
        <taxon>Asterales</taxon>
        <taxon>Asteraceae</taxon>
        <taxon>Cichorioideae</taxon>
        <taxon>Cichorieae</taxon>
        <taxon>Lactucinae</taxon>
        <taxon>Lactuca</taxon>
    </lineage>
</organism>
<dbReference type="CDD" id="cd15539">
    <property type="entry name" value="PHD1_AIRE"/>
    <property type="match status" value="1"/>
</dbReference>
<dbReference type="Gene3D" id="3.30.40.10">
    <property type="entry name" value="Zinc/RING finger domain, C3HC4 (zinc finger)"/>
    <property type="match status" value="1"/>
</dbReference>
<evidence type="ECO:0000256" key="1">
    <source>
        <dbReference type="ARBA" id="ARBA00004123"/>
    </source>
</evidence>
<evidence type="ECO:0000256" key="3">
    <source>
        <dbReference type="ARBA" id="ARBA00022771"/>
    </source>
</evidence>
<dbReference type="PANTHER" id="PTHR46309">
    <property type="entry name" value="PHD FINGER PROTEIN 12"/>
    <property type="match status" value="1"/>
</dbReference>
<gene>
    <name evidence="10" type="ORF">LSAT_V11C800412150</name>
</gene>
<comment type="caution">
    <text evidence="10">The sequence shown here is derived from an EMBL/GenBank/DDBJ whole genome shotgun (WGS) entry which is preliminary data.</text>
</comment>
<accession>A0A9R1WXL2</accession>
<dbReference type="PANTHER" id="PTHR46309:SF25">
    <property type="entry name" value="ACYL-COA N-ACYLTRANSFERASE WITH RING_FYVE_PHD-TYPE ZINC FINGER PROTEIN-RELATED"/>
    <property type="match status" value="1"/>
</dbReference>
<feature type="domain" description="N-acetyltransferase" evidence="9">
    <location>
        <begin position="842"/>
        <end position="1000"/>
    </location>
</feature>
<dbReference type="InterPro" id="IPR001965">
    <property type="entry name" value="Znf_PHD"/>
</dbReference>
<proteinExistence type="predicted"/>
<evidence type="ECO:0000313" key="10">
    <source>
        <dbReference type="EMBL" id="KAJ0190344.1"/>
    </source>
</evidence>
<feature type="compositionally biased region" description="Polar residues" evidence="7">
    <location>
        <begin position="1069"/>
        <end position="1083"/>
    </location>
</feature>
<dbReference type="PROSITE" id="PS01359">
    <property type="entry name" value="ZF_PHD_1"/>
    <property type="match status" value="1"/>
</dbReference>
<keyword evidence="4" id="KW-0862">Zinc</keyword>
<feature type="compositionally biased region" description="Basic and acidic residues" evidence="7">
    <location>
        <begin position="322"/>
        <end position="331"/>
    </location>
</feature>
<dbReference type="SUPFAM" id="SSF55729">
    <property type="entry name" value="Acyl-CoA N-acyltransferases (Nat)"/>
    <property type="match status" value="1"/>
</dbReference>
<feature type="domain" description="PHD-type" evidence="8">
    <location>
        <begin position="715"/>
        <end position="760"/>
    </location>
</feature>
<feature type="compositionally biased region" description="Basic and acidic residues" evidence="7">
    <location>
        <begin position="227"/>
        <end position="240"/>
    </location>
</feature>
<evidence type="ECO:0000256" key="2">
    <source>
        <dbReference type="ARBA" id="ARBA00022723"/>
    </source>
</evidence>
<feature type="compositionally biased region" description="Low complexity" evidence="7">
    <location>
        <begin position="1115"/>
        <end position="1126"/>
    </location>
</feature>
<dbReference type="GO" id="GO:0005634">
    <property type="term" value="C:nucleus"/>
    <property type="evidence" value="ECO:0007669"/>
    <property type="project" value="UniProtKB-SubCell"/>
</dbReference>
<feature type="region of interest" description="Disordered" evidence="7">
    <location>
        <begin position="501"/>
        <end position="596"/>
    </location>
</feature>
<dbReference type="InterPro" id="IPR011011">
    <property type="entry name" value="Znf_FYVE_PHD"/>
</dbReference>
<feature type="compositionally biased region" description="Polar residues" evidence="7">
    <location>
        <begin position="570"/>
        <end position="580"/>
    </location>
</feature>